<dbReference type="InterPro" id="IPR008162">
    <property type="entry name" value="Pyrophosphatase"/>
</dbReference>
<dbReference type="EC" id="3.6.1.1" evidence="3"/>
<dbReference type="Pfam" id="PF00719">
    <property type="entry name" value="Pyrophosphatase"/>
    <property type="match status" value="1"/>
</dbReference>
<organism evidence="9 10">
    <name type="scientific">Camellia sinensis var. sinensis</name>
    <name type="common">China tea</name>
    <dbReference type="NCBI Taxonomy" id="542762"/>
    <lineage>
        <taxon>Eukaryota</taxon>
        <taxon>Viridiplantae</taxon>
        <taxon>Streptophyta</taxon>
        <taxon>Embryophyta</taxon>
        <taxon>Tracheophyta</taxon>
        <taxon>Spermatophyta</taxon>
        <taxon>Magnoliopsida</taxon>
        <taxon>eudicotyledons</taxon>
        <taxon>Gunneridae</taxon>
        <taxon>Pentapetalae</taxon>
        <taxon>asterids</taxon>
        <taxon>Ericales</taxon>
        <taxon>Theaceae</taxon>
        <taxon>Camellia</taxon>
    </lineage>
</organism>
<keyword evidence="6" id="KW-0460">Magnesium</keyword>
<feature type="region of interest" description="Disordered" evidence="8">
    <location>
        <begin position="1"/>
        <end position="33"/>
    </location>
</feature>
<keyword evidence="5" id="KW-0378">Hydrolase</keyword>
<comment type="cofactor">
    <cofactor evidence="1">
        <name>Mg(2+)</name>
        <dbReference type="ChEBI" id="CHEBI:18420"/>
    </cofactor>
</comment>
<evidence type="ECO:0000256" key="3">
    <source>
        <dbReference type="ARBA" id="ARBA00012146"/>
    </source>
</evidence>
<evidence type="ECO:0000256" key="7">
    <source>
        <dbReference type="ARBA" id="ARBA00047820"/>
    </source>
</evidence>
<dbReference type="STRING" id="542762.A0A4S4D0D2"/>
<evidence type="ECO:0000313" key="9">
    <source>
        <dbReference type="EMBL" id="THF95652.1"/>
    </source>
</evidence>
<dbReference type="AlphaFoldDB" id="A0A4S4D0D2"/>
<dbReference type="EMBL" id="SDRB02013208">
    <property type="protein sequence ID" value="THF95652.1"/>
    <property type="molecule type" value="Genomic_DNA"/>
</dbReference>
<dbReference type="GO" id="GO:0000287">
    <property type="term" value="F:magnesium ion binding"/>
    <property type="evidence" value="ECO:0007669"/>
    <property type="project" value="InterPro"/>
</dbReference>
<dbReference type="SUPFAM" id="SSF50324">
    <property type="entry name" value="Inorganic pyrophosphatase"/>
    <property type="match status" value="1"/>
</dbReference>
<proteinExistence type="inferred from homology"/>
<evidence type="ECO:0000256" key="1">
    <source>
        <dbReference type="ARBA" id="ARBA00001946"/>
    </source>
</evidence>
<evidence type="ECO:0000313" key="10">
    <source>
        <dbReference type="Proteomes" id="UP000306102"/>
    </source>
</evidence>
<sequence>MGRTKGSVLGHSPLRRGEDHGPGPSTTPHSEEEKTIGLALAPLPTPKWVVEISKGSKVKYELDKKTGMIKVDCVLYSSVVYPHNYGFIPRTLCEDKDPMDVLVIMQDSCAKSCKDSDHSNQATTYLLHEPHYLLSSFLDHPRTIVLQPCTCTSFGWTAHIDWLRSAASLRTVSF</sequence>
<comment type="caution">
    <text evidence="9">The sequence shown here is derived from an EMBL/GenBank/DDBJ whole genome shotgun (WGS) entry which is preliminary data.</text>
</comment>
<dbReference type="Gene3D" id="3.90.80.10">
    <property type="entry name" value="Inorganic pyrophosphatase"/>
    <property type="match status" value="1"/>
</dbReference>
<gene>
    <name evidence="9" type="ORF">TEA_015262</name>
</gene>
<comment type="catalytic activity">
    <reaction evidence="7">
        <text>diphosphate + H2O = 2 phosphate + H(+)</text>
        <dbReference type="Rhea" id="RHEA:24576"/>
        <dbReference type="ChEBI" id="CHEBI:15377"/>
        <dbReference type="ChEBI" id="CHEBI:15378"/>
        <dbReference type="ChEBI" id="CHEBI:33019"/>
        <dbReference type="ChEBI" id="CHEBI:43474"/>
        <dbReference type="EC" id="3.6.1.1"/>
    </reaction>
</comment>
<evidence type="ECO:0000256" key="5">
    <source>
        <dbReference type="ARBA" id="ARBA00022801"/>
    </source>
</evidence>
<reference evidence="9 10" key="1">
    <citation type="journal article" date="2018" name="Proc. Natl. Acad. Sci. U.S.A.">
        <title>Draft genome sequence of Camellia sinensis var. sinensis provides insights into the evolution of the tea genome and tea quality.</title>
        <authorList>
            <person name="Wei C."/>
            <person name="Yang H."/>
            <person name="Wang S."/>
            <person name="Zhao J."/>
            <person name="Liu C."/>
            <person name="Gao L."/>
            <person name="Xia E."/>
            <person name="Lu Y."/>
            <person name="Tai Y."/>
            <person name="She G."/>
            <person name="Sun J."/>
            <person name="Cao H."/>
            <person name="Tong W."/>
            <person name="Gao Q."/>
            <person name="Li Y."/>
            <person name="Deng W."/>
            <person name="Jiang X."/>
            <person name="Wang W."/>
            <person name="Chen Q."/>
            <person name="Zhang S."/>
            <person name="Li H."/>
            <person name="Wu J."/>
            <person name="Wang P."/>
            <person name="Li P."/>
            <person name="Shi C."/>
            <person name="Zheng F."/>
            <person name="Jian J."/>
            <person name="Huang B."/>
            <person name="Shan D."/>
            <person name="Shi M."/>
            <person name="Fang C."/>
            <person name="Yue Y."/>
            <person name="Li F."/>
            <person name="Li D."/>
            <person name="Wei S."/>
            <person name="Han B."/>
            <person name="Jiang C."/>
            <person name="Yin Y."/>
            <person name="Xia T."/>
            <person name="Zhang Z."/>
            <person name="Bennetzen J.L."/>
            <person name="Zhao S."/>
            <person name="Wan X."/>
        </authorList>
    </citation>
    <scope>NUCLEOTIDE SEQUENCE [LARGE SCALE GENOMIC DNA]</scope>
    <source>
        <strain evidence="10">cv. Shuchazao</strain>
        <tissue evidence="9">Leaf</tissue>
    </source>
</reference>
<keyword evidence="4" id="KW-0479">Metal-binding</keyword>
<dbReference type="GO" id="GO:0005737">
    <property type="term" value="C:cytoplasm"/>
    <property type="evidence" value="ECO:0007669"/>
    <property type="project" value="InterPro"/>
</dbReference>
<accession>A0A4S4D0D2</accession>
<dbReference type="Proteomes" id="UP000306102">
    <property type="component" value="Unassembled WGS sequence"/>
</dbReference>
<keyword evidence="10" id="KW-1185">Reference proteome</keyword>
<dbReference type="PANTHER" id="PTHR10286">
    <property type="entry name" value="INORGANIC PYROPHOSPHATASE"/>
    <property type="match status" value="1"/>
</dbReference>
<evidence type="ECO:0000256" key="4">
    <source>
        <dbReference type="ARBA" id="ARBA00022723"/>
    </source>
</evidence>
<comment type="similarity">
    <text evidence="2">Belongs to the PPase family.</text>
</comment>
<evidence type="ECO:0000256" key="6">
    <source>
        <dbReference type="ARBA" id="ARBA00022842"/>
    </source>
</evidence>
<dbReference type="InterPro" id="IPR036649">
    <property type="entry name" value="Pyrophosphatase_sf"/>
</dbReference>
<protein>
    <recommendedName>
        <fullName evidence="3">inorganic diphosphatase</fullName>
        <ecNumber evidence="3">3.6.1.1</ecNumber>
    </recommendedName>
</protein>
<evidence type="ECO:0000256" key="8">
    <source>
        <dbReference type="SAM" id="MobiDB-lite"/>
    </source>
</evidence>
<dbReference type="GO" id="GO:0006796">
    <property type="term" value="P:phosphate-containing compound metabolic process"/>
    <property type="evidence" value="ECO:0007669"/>
    <property type="project" value="InterPro"/>
</dbReference>
<dbReference type="GO" id="GO:0004427">
    <property type="term" value="F:inorganic diphosphate phosphatase activity"/>
    <property type="evidence" value="ECO:0007669"/>
    <property type="project" value="UniProtKB-EC"/>
</dbReference>
<evidence type="ECO:0000256" key="2">
    <source>
        <dbReference type="ARBA" id="ARBA00006220"/>
    </source>
</evidence>
<name>A0A4S4D0D2_CAMSN</name>